<proteinExistence type="predicted"/>
<name>A0ABQ4MWC8_9BACL</name>
<evidence type="ECO:0008006" key="3">
    <source>
        <dbReference type="Google" id="ProtNLM"/>
    </source>
</evidence>
<evidence type="ECO:0000313" key="1">
    <source>
        <dbReference type="EMBL" id="GIP60235.1"/>
    </source>
</evidence>
<evidence type="ECO:0000313" key="2">
    <source>
        <dbReference type="Proteomes" id="UP000681290"/>
    </source>
</evidence>
<gene>
    <name evidence="1" type="ORF">J15TS10_40490</name>
</gene>
<protein>
    <recommendedName>
        <fullName evidence="3">Lipoprotein</fullName>
    </recommendedName>
</protein>
<dbReference type="EMBL" id="BOSM01000008">
    <property type="protein sequence ID" value="GIP60235.1"/>
    <property type="molecule type" value="Genomic_DNA"/>
</dbReference>
<organism evidence="1 2">
    <name type="scientific">Paenibacillus woosongensis</name>
    <dbReference type="NCBI Taxonomy" id="307580"/>
    <lineage>
        <taxon>Bacteria</taxon>
        <taxon>Bacillati</taxon>
        <taxon>Bacillota</taxon>
        <taxon>Bacilli</taxon>
        <taxon>Bacillales</taxon>
        <taxon>Paenibacillaceae</taxon>
        <taxon>Paenibacillus</taxon>
    </lineage>
</organism>
<dbReference type="RefSeq" id="WP_213593695.1">
    <property type="nucleotide sequence ID" value="NZ_BOSM01000008.1"/>
</dbReference>
<dbReference type="Proteomes" id="UP000681290">
    <property type="component" value="Unassembled WGS sequence"/>
</dbReference>
<dbReference type="InterPro" id="IPR046720">
    <property type="entry name" value="DUF6612"/>
</dbReference>
<sequence>MHKYIMFLASIMLVVLSGCGKGIHLTNDEQGLPYAEELVEKSSEQIESLKSFSVESKYVYKSFENPNLKEASGSSSTNTKIEYVKKPFSMYSQHESPDLERIVKEYVTEQYGVATFRDGQWEVGPELEGYTSGMIENNKKYVDPYHDLKSLTTQGMQVEQKDGNYILTVTGNQHEESAHEGFYDAKTQKMITLVVTTDHQSKLTYTINKRTLLPVELIKETETTLDYSGDKKYSELKVVHTYQDFNDVNEKKLLEGAYKASDPRFSEW</sequence>
<keyword evidence="2" id="KW-1185">Reference proteome</keyword>
<accession>A0ABQ4MWC8</accession>
<dbReference type="Pfam" id="PF20316">
    <property type="entry name" value="DUF6612"/>
    <property type="match status" value="1"/>
</dbReference>
<comment type="caution">
    <text evidence="1">The sequence shown here is derived from an EMBL/GenBank/DDBJ whole genome shotgun (WGS) entry which is preliminary data.</text>
</comment>
<reference evidence="1 2" key="1">
    <citation type="submission" date="2021-03" db="EMBL/GenBank/DDBJ databases">
        <title>Antimicrobial resistance genes in bacteria isolated from Japanese honey, and their potential for conferring macrolide and lincosamide resistance in the American foulbrood pathogen Paenibacillus larvae.</title>
        <authorList>
            <person name="Okamoto M."/>
            <person name="Kumagai M."/>
            <person name="Kanamori H."/>
            <person name="Takamatsu D."/>
        </authorList>
    </citation>
    <scope>NUCLEOTIDE SEQUENCE [LARGE SCALE GENOMIC DNA]</scope>
    <source>
        <strain evidence="1 2">J15TS10</strain>
    </source>
</reference>
<dbReference type="PROSITE" id="PS51257">
    <property type="entry name" value="PROKAR_LIPOPROTEIN"/>
    <property type="match status" value="1"/>
</dbReference>